<organism evidence="8 9">
    <name type="scientific">Candidatus Schekmanbacteria bacterium RBG_16_38_10</name>
    <dbReference type="NCBI Taxonomy" id="1817879"/>
    <lineage>
        <taxon>Bacteria</taxon>
        <taxon>Candidatus Schekmaniibacteriota</taxon>
    </lineage>
</organism>
<sequence>MEKITERVAGTSNIPAEYLTEYPPIPKSVKIELTSRCDLQCVFCSLTYKERATGDINGDFLFRLLGELSEIGVEEVGLFWLGEPMLVSALPEYVAYAKKIGIKYVFITTNGRLATPKMITPLMESGIDSIKFSINANNRENYLKLCGVDAFDKIISNLKSTWEIRGNKEKPAIYASSIFDPNNREIFEEIHSRVKPYVDEHYPLRMYGKATLSEQLYGVQLTSEPIIKPRSLEDMLPCWSLFTLPHISYEGHLSACYCDHDPRLFMADLNKVSFEEAWHSPKLV</sequence>
<dbReference type="InterPro" id="IPR058240">
    <property type="entry name" value="rSAM_sf"/>
</dbReference>
<name>A0A1F7RN05_9BACT</name>
<gene>
    <name evidence="8" type="ORF">A2W05_10535</name>
</gene>
<reference evidence="8 9" key="1">
    <citation type="journal article" date="2016" name="Nat. Commun.">
        <title>Thousands of microbial genomes shed light on interconnected biogeochemical processes in an aquifer system.</title>
        <authorList>
            <person name="Anantharaman K."/>
            <person name="Brown C.T."/>
            <person name="Hug L.A."/>
            <person name="Sharon I."/>
            <person name="Castelle C.J."/>
            <person name="Probst A.J."/>
            <person name="Thomas B.C."/>
            <person name="Singh A."/>
            <person name="Wilkins M.J."/>
            <person name="Karaoz U."/>
            <person name="Brodie E.L."/>
            <person name="Williams K.H."/>
            <person name="Hubbard S.S."/>
            <person name="Banfield J.F."/>
        </authorList>
    </citation>
    <scope>NUCLEOTIDE SEQUENCE [LARGE SCALE GENOMIC DNA]</scope>
</reference>
<dbReference type="Pfam" id="PF04055">
    <property type="entry name" value="Radical_SAM"/>
    <property type="match status" value="1"/>
</dbReference>
<dbReference type="SFLD" id="SFLDG01067">
    <property type="entry name" value="SPASM/twitch_domain_containing"/>
    <property type="match status" value="1"/>
</dbReference>
<evidence type="ECO:0000256" key="3">
    <source>
        <dbReference type="ARBA" id="ARBA00022691"/>
    </source>
</evidence>
<dbReference type="InterPro" id="IPR000385">
    <property type="entry name" value="MoaA_NifB_PqqE_Fe-S-bd_CS"/>
</dbReference>
<dbReference type="GO" id="GO:0003824">
    <property type="term" value="F:catalytic activity"/>
    <property type="evidence" value="ECO:0007669"/>
    <property type="project" value="InterPro"/>
</dbReference>
<dbReference type="GO" id="GO:0046872">
    <property type="term" value="F:metal ion binding"/>
    <property type="evidence" value="ECO:0007669"/>
    <property type="project" value="UniProtKB-KW"/>
</dbReference>
<evidence type="ECO:0000256" key="4">
    <source>
        <dbReference type="ARBA" id="ARBA00022723"/>
    </source>
</evidence>
<dbReference type="Proteomes" id="UP000178797">
    <property type="component" value="Unassembled WGS sequence"/>
</dbReference>
<protein>
    <recommendedName>
        <fullName evidence="7">Radical SAM core domain-containing protein</fullName>
    </recommendedName>
</protein>
<evidence type="ECO:0000256" key="1">
    <source>
        <dbReference type="ARBA" id="ARBA00001966"/>
    </source>
</evidence>
<dbReference type="GO" id="GO:0051539">
    <property type="term" value="F:4 iron, 4 sulfur cluster binding"/>
    <property type="evidence" value="ECO:0007669"/>
    <property type="project" value="UniProtKB-KW"/>
</dbReference>
<evidence type="ECO:0000256" key="2">
    <source>
        <dbReference type="ARBA" id="ARBA00022485"/>
    </source>
</evidence>
<dbReference type="AlphaFoldDB" id="A0A1F7RN05"/>
<evidence type="ECO:0000313" key="8">
    <source>
        <dbReference type="EMBL" id="OGL42939.1"/>
    </source>
</evidence>
<dbReference type="InterPro" id="IPR007197">
    <property type="entry name" value="rSAM"/>
</dbReference>
<dbReference type="EMBL" id="MGDE01000247">
    <property type="protein sequence ID" value="OGL42939.1"/>
    <property type="molecule type" value="Genomic_DNA"/>
</dbReference>
<evidence type="ECO:0000256" key="6">
    <source>
        <dbReference type="ARBA" id="ARBA00023014"/>
    </source>
</evidence>
<keyword evidence="2" id="KW-0004">4Fe-4S</keyword>
<keyword evidence="4" id="KW-0479">Metal-binding</keyword>
<dbReference type="PANTHER" id="PTHR11228:SF35">
    <property type="entry name" value="MOLYBDENUM COFACTOR BIOSYNTHESIS PROTEIN A-RELATED"/>
    <property type="match status" value="1"/>
</dbReference>
<dbReference type="CDD" id="cd01335">
    <property type="entry name" value="Radical_SAM"/>
    <property type="match status" value="1"/>
</dbReference>
<keyword evidence="3" id="KW-0949">S-adenosyl-L-methionine</keyword>
<evidence type="ECO:0000259" key="7">
    <source>
        <dbReference type="Pfam" id="PF04055"/>
    </source>
</evidence>
<dbReference type="SUPFAM" id="SSF102114">
    <property type="entry name" value="Radical SAM enzymes"/>
    <property type="match status" value="1"/>
</dbReference>
<evidence type="ECO:0000256" key="5">
    <source>
        <dbReference type="ARBA" id="ARBA00023004"/>
    </source>
</evidence>
<proteinExistence type="predicted"/>
<comment type="cofactor">
    <cofactor evidence="1">
        <name>[4Fe-4S] cluster</name>
        <dbReference type="ChEBI" id="CHEBI:49883"/>
    </cofactor>
</comment>
<comment type="caution">
    <text evidence="8">The sequence shown here is derived from an EMBL/GenBank/DDBJ whole genome shotgun (WGS) entry which is preliminary data.</text>
</comment>
<dbReference type="InterPro" id="IPR050377">
    <property type="entry name" value="Radical_SAM_PqqE_MftC-like"/>
</dbReference>
<feature type="domain" description="Radical SAM core" evidence="7">
    <location>
        <begin position="31"/>
        <end position="159"/>
    </location>
</feature>
<keyword evidence="5" id="KW-0408">Iron</keyword>
<dbReference type="SFLD" id="SFLDS00029">
    <property type="entry name" value="Radical_SAM"/>
    <property type="match status" value="1"/>
</dbReference>
<dbReference type="PROSITE" id="PS01305">
    <property type="entry name" value="MOAA_NIFB_PQQE"/>
    <property type="match status" value="1"/>
</dbReference>
<accession>A0A1F7RN05</accession>
<dbReference type="PANTHER" id="PTHR11228">
    <property type="entry name" value="RADICAL SAM DOMAIN PROTEIN"/>
    <property type="match status" value="1"/>
</dbReference>
<evidence type="ECO:0000313" key="9">
    <source>
        <dbReference type="Proteomes" id="UP000178797"/>
    </source>
</evidence>
<keyword evidence="6" id="KW-0411">Iron-sulfur</keyword>
<feature type="non-terminal residue" evidence="8">
    <location>
        <position position="284"/>
    </location>
</feature>
<dbReference type="InterPro" id="IPR013785">
    <property type="entry name" value="Aldolase_TIM"/>
</dbReference>
<dbReference type="Gene3D" id="3.20.20.70">
    <property type="entry name" value="Aldolase class I"/>
    <property type="match status" value="1"/>
</dbReference>